<evidence type="ECO:0000313" key="11">
    <source>
        <dbReference type="Proteomes" id="UP000285575"/>
    </source>
</evidence>
<dbReference type="SMART" id="SM00487">
    <property type="entry name" value="DEXDc"/>
    <property type="match status" value="1"/>
</dbReference>
<organism evidence="10 11">
    <name type="scientific">Rubrivivax rivuli</name>
    <dbReference type="NCBI Taxonomy" id="1862385"/>
    <lineage>
        <taxon>Bacteria</taxon>
        <taxon>Pseudomonadati</taxon>
        <taxon>Pseudomonadota</taxon>
        <taxon>Betaproteobacteria</taxon>
        <taxon>Burkholderiales</taxon>
        <taxon>Sphaerotilaceae</taxon>
        <taxon>Rubrivivax</taxon>
    </lineage>
</organism>
<keyword evidence="4 6" id="KW-0067">ATP-binding</keyword>
<evidence type="ECO:0000256" key="5">
    <source>
        <dbReference type="ARBA" id="ARBA00038437"/>
    </source>
</evidence>
<dbReference type="SMART" id="SM00490">
    <property type="entry name" value="HELICc"/>
    <property type="match status" value="1"/>
</dbReference>
<sequence length="469" mass="48774">MTETSSTTPAPATAGFAALGLPAPLVRAAAAAGWRQPSRVQAAALPAVLAGRDLQVQAPTGAGKTGAFLLPLLAQLMADPATAEARPRRLHALVLAPTRDLAVQTAAAAMALAPAFKTVAAVGGLSINPQMMALRGGAHLLVATPGRLLDLSRQNAVRLNELAVLVLDEADRLLEPAFADETRRVLQLLPRQRQTLLFSATMPEAVQTLAAAVQRDALVLQLADEAADDAPDEAAVAAADAPDDTGPVALPAKLRQRALVVDTPQRTPLLRHLLHTEGWARTLVFVATQHACEHVAGKLARAGVAATAFHAQLSPGRRSEALQGLQSGRFRVVVATDVAARGLDLPGLQAVVNYDLPRSPADHVHRVGRAARAGAEGLALSFVLADAPGSERHFRLIEKRQGQRVPREVVPGFEPVLPAADRAAAVAQLPPANEGNGGQGGVKGLRPSRKDKLRAAAARSAAARGPTSP</sequence>
<dbReference type="PROSITE" id="PS00039">
    <property type="entry name" value="DEAD_ATP_HELICASE"/>
    <property type="match status" value="1"/>
</dbReference>
<protein>
    <submittedName>
        <fullName evidence="10">DEAD/DEAH box helicase</fullName>
    </submittedName>
</protein>
<feature type="region of interest" description="Disordered" evidence="7">
    <location>
        <begin position="430"/>
        <end position="469"/>
    </location>
</feature>
<dbReference type="EMBL" id="SACR01000005">
    <property type="protein sequence ID" value="RVU44571.1"/>
    <property type="molecule type" value="Genomic_DNA"/>
</dbReference>
<dbReference type="InterPro" id="IPR050079">
    <property type="entry name" value="DEAD_box_RNA_helicase"/>
</dbReference>
<evidence type="ECO:0000256" key="4">
    <source>
        <dbReference type="ARBA" id="ARBA00022840"/>
    </source>
</evidence>
<dbReference type="InterPro" id="IPR014001">
    <property type="entry name" value="Helicase_ATP-bd"/>
</dbReference>
<dbReference type="Gene3D" id="3.40.50.300">
    <property type="entry name" value="P-loop containing nucleotide triphosphate hydrolases"/>
    <property type="match status" value="2"/>
</dbReference>
<dbReference type="AlphaFoldDB" id="A0A437RCU6"/>
<dbReference type="PANTHER" id="PTHR47959">
    <property type="entry name" value="ATP-DEPENDENT RNA HELICASE RHLE-RELATED"/>
    <property type="match status" value="1"/>
</dbReference>
<dbReference type="InterPro" id="IPR001650">
    <property type="entry name" value="Helicase_C-like"/>
</dbReference>
<evidence type="ECO:0000256" key="3">
    <source>
        <dbReference type="ARBA" id="ARBA00022806"/>
    </source>
</evidence>
<gene>
    <name evidence="10" type="ORF">EOE66_18085</name>
</gene>
<dbReference type="InterPro" id="IPR044742">
    <property type="entry name" value="DEAD/DEAH_RhlB"/>
</dbReference>
<dbReference type="InterPro" id="IPR000629">
    <property type="entry name" value="RNA-helicase_DEAD-box_CS"/>
</dbReference>
<dbReference type="Pfam" id="PF00271">
    <property type="entry name" value="Helicase_C"/>
    <property type="match status" value="1"/>
</dbReference>
<evidence type="ECO:0000256" key="6">
    <source>
        <dbReference type="RuleBase" id="RU000492"/>
    </source>
</evidence>
<evidence type="ECO:0000313" key="10">
    <source>
        <dbReference type="EMBL" id="RVU44571.1"/>
    </source>
</evidence>
<dbReference type="CDD" id="cd18787">
    <property type="entry name" value="SF2_C_DEAD"/>
    <property type="match status" value="1"/>
</dbReference>
<evidence type="ECO:0000259" key="9">
    <source>
        <dbReference type="PROSITE" id="PS51194"/>
    </source>
</evidence>
<evidence type="ECO:0000256" key="2">
    <source>
        <dbReference type="ARBA" id="ARBA00022801"/>
    </source>
</evidence>
<dbReference type="GO" id="GO:0005524">
    <property type="term" value="F:ATP binding"/>
    <property type="evidence" value="ECO:0007669"/>
    <property type="project" value="UniProtKB-KW"/>
</dbReference>
<accession>A0A437RCU6</accession>
<dbReference type="Proteomes" id="UP000285575">
    <property type="component" value="Unassembled WGS sequence"/>
</dbReference>
<evidence type="ECO:0000259" key="8">
    <source>
        <dbReference type="PROSITE" id="PS51192"/>
    </source>
</evidence>
<comment type="similarity">
    <text evidence="5 6">Belongs to the DEAD box helicase family.</text>
</comment>
<evidence type="ECO:0000256" key="7">
    <source>
        <dbReference type="SAM" id="MobiDB-lite"/>
    </source>
</evidence>
<dbReference type="InterPro" id="IPR027417">
    <property type="entry name" value="P-loop_NTPase"/>
</dbReference>
<keyword evidence="3 6" id="KW-0347">Helicase</keyword>
<keyword evidence="11" id="KW-1185">Reference proteome</keyword>
<dbReference type="PROSITE" id="PS51192">
    <property type="entry name" value="HELICASE_ATP_BIND_1"/>
    <property type="match status" value="1"/>
</dbReference>
<dbReference type="PANTHER" id="PTHR47959:SF13">
    <property type="entry name" value="ATP-DEPENDENT RNA HELICASE RHLE"/>
    <property type="match status" value="1"/>
</dbReference>
<dbReference type="InterPro" id="IPR011545">
    <property type="entry name" value="DEAD/DEAH_box_helicase_dom"/>
</dbReference>
<dbReference type="GO" id="GO:0003676">
    <property type="term" value="F:nucleic acid binding"/>
    <property type="evidence" value="ECO:0007669"/>
    <property type="project" value="InterPro"/>
</dbReference>
<feature type="domain" description="Helicase ATP-binding" evidence="8">
    <location>
        <begin position="45"/>
        <end position="220"/>
    </location>
</feature>
<dbReference type="Pfam" id="PF00270">
    <property type="entry name" value="DEAD"/>
    <property type="match status" value="1"/>
</dbReference>
<reference evidence="10 11" key="1">
    <citation type="submission" date="2019-01" db="EMBL/GenBank/DDBJ databases">
        <authorList>
            <person name="Chen W.-M."/>
        </authorList>
    </citation>
    <scope>NUCLEOTIDE SEQUENCE [LARGE SCALE GENOMIC DNA]</scope>
    <source>
        <strain evidence="10 11">KYPY4</strain>
    </source>
</reference>
<dbReference type="GO" id="GO:0005829">
    <property type="term" value="C:cytosol"/>
    <property type="evidence" value="ECO:0007669"/>
    <property type="project" value="TreeGrafter"/>
</dbReference>
<dbReference type="RefSeq" id="WP_128230116.1">
    <property type="nucleotide sequence ID" value="NZ_SACR01000005.1"/>
</dbReference>
<dbReference type="CDD" id="cd00268">
    <property type="entry name" value="DEADc"/>
    <property type="match status" value="1"/>
</dbReference>
<dbReference type="GO" id="GO:0016787">
    <property type="term" value="F:hydrolase activity"/>
    <property type="evidence" value="ECO:0007669"/>
    <property type="project" value="UniProtKB-KW"/>
</dbReference>
<dbReference type="OrthoDB" id="8520957at2"/>
<comment type="caution">
    <text evidence="10">The sequence shown here is derived from an EMBL/GenBank/DDBJ whole genome shotgun (WGS) entry which is preliminary data.</text>
</comment>
<evidence type="ECO:0000256" key="1">
    <source>
        <dbReference type="ARBA" id="ARBA00022741"/>
    </source>
</evidence>
<proteinExistence type="inferred from homology"/>
<dbReference type="SUPFAM" id="SSF52540">
    <property type="entry name" value="P-loop containing nucleoside triphosphate hydrolases"/>
    <property type="match status" value="1"/>
</dbReference>
<keyword evidence="1 6" id="KW-0547">Nucleotide-binding</keyword>
<dbReference type="PROSITE" id="PS51194">
    <property type="entry name" value="HELICASE_CTER"/>
    <property type="match status" value="1"/>
</dbReference>
<feature type="domain" description="Helicase C-terminal" evidence="9">
    <location>
        <begin position="268"/>
        <end position="417"/>
    </location>
</feature>
<feature type="compositionally biased region" description="Low complexity" evidence="7">
    <location>
        <begin position="455"/>
        <end position="469"/>
    </location>
</feature>
<keyword evidence="2 6" id="KW-0378">Hydrolase</keyword>
<dbReference type="GO" id="GO:0003724">
    <property type="term" value="F:RNA helicase activity"/>
    <property type="evidence" value="ECO:0007669"/>
    <property type="project" value="UniProtKB-ARBA"/>
</dbReference>
<name>A0A437RCU6_9BURK</name>